<comment type="caution">
    <text evidence="2">The sequence shown here is derived from an EMBL/GenBank/DDBJ whole genome shotgun (WGS) entry which is preliminary data.</text>
</comment>
<sequence length="66" mass="7619">MKFKLVFLLVFSFAFVSAQKENTNAVIQVEYDIILNDTTDIESFQRAFKHTLVSMVSEAIKLYIVI</sequence>
<proteinExistence type="predicted"/>
<gene>
    <name evidence="2" type="ORF">JCM19314_2955</name>
</gene>
<evidence type="ECO:0000256" key="1">
    <source>
        <dbReference type="SAM" id="SignalP"/>
    </source>
</evidence>
<keyword evidence="1" id="KW-0732">Signal</keyword>
<protein>
    <submittedName>
        <fullName evidence="2">Uncharacterized protein</fullName>
    </submittedName>
</protein>
<organism evidence="2 3">
    <name type="scientific">Nonlabens ulvanivorans</name>
    <name type="common">Persicivirga ulvanivorans</name>
    <dbReference type="NCBI Taxonomy" id="906888"/>
    <lineage>
        <taxon>Bacteria</taxon>
        <taxon>Pseudomonadati</taxon>
        <taxon>Bacteroidota</taxon>
        <taxon>Flavobacteriia</taxon>
        <taxon>Flavobacteriales</taxon>
        <taxon>Flavobacteriaceae</taxon>
        <taxon>Nonlabens</taxon>
    </lineage>
</organism>
<dbReference type="Proteomes" id="UP000029226">
    <property type="component" value="Unassembled WGS sequence"/>
</dbReference>
<dbReference type="AlphaFoldDB" id="A0A090Q764"/>
<dbReference type="EMBL" id="BBMM01000001">
    <property type="protein sequence ID" value="GAK98924.1"/>
    <property type="molecule type" value="Genomic_DNA"/>
</dbReference>
<feature type="signal peptide" evidence="1">
    <location>
        <begin position="1"/>
        <end position="20"/>
    </location>
</feature>
<accession>A0A090Q764</accession>
<evidence type="ECO:0000313" key="3">
    <source>
        <dbReference type="Proteomes" id="UP000029226"/>
    </source>
</evidence>
<reference evidence="2 3" key="1">
    <citation type="journal article" date="2014" name="Genome Announc.">
        <title>Draft Genome Sequences of Marine Flavobacterium Nonlabens Strains NR17, NR24, NR27, NR32, NR33, and Ara13.</title>
        <authorList>
            <person name="Nakanishi M."/>
            <person name="Meirelles P."/>
            <person name="Suzuki R."/>
            <person name="Takatani N."/>
            <person name="Mino S."/>
            <person name="Suda W."/>
            <person name="Oshima K."/>
            <person name="Hattori M."/>
            <person name="Ohkuma M."/>
            <person name="Hosokawa M."/>
            <person name="Miyashita K."/>
            <person name="Thompson F.L."/>
            <person name="Niwa A."/>
            <person name="Sawabe T."/>
            <person name="Sawabe T."/>
        </authorList>
    </citation>
    <scope>NUCLEOTIDE SEQUENCE [LARGE SCALE GENOMIC DNA]</scope>
    <source>
        <strain evidence="3">JCM19314</strain>
    </source>
</reference>
<feature type="chain" id="PRO_5001861668" evidence="1">
    <location>
        <begin position="21"/>
        <end position="66"/>
    </location>
</feature>
<name>A0A090Q764_NONUL</name>
<evidence type="ECO:0000313" key="2">
    <source>
        <dbReference type="EMBL" id="GAK98924.1"/>
    </source>
</evidence>